<proteinExistence type="predicted"/>
<dbReference type="RefSeq" id="WP_164653112.1">
    <property type="nucleotide sequence ID" value="NZ_JAAIJR010000021.1"/>
</dbReference>
<accession>A0A6P1DWQ4</accession>
<reference evidence="1 2" key="2">
    <citation type="submission" date="2020-02" db="EMBL/GenBank/DDBJ databases">
        <title>Genome sequences of Thiorhodococcus mannitoliphagus and Thiorhodococcus minor, purple sulfur photosynthetic bacteria in the gammaproteobacterial family, Chromatiaceae.</title>
        <authorList>
            <person name="Aviles F.A."/>
            <person name="Meyer T.E."/>
            <person name="Kyndt J.A."/>
        </authorList>
    </citation>
    <scope>NUCLEOTIDE SEQUENCE [LARGE SCALE GENOMIC DNA]</scope>
    <source>
        <strain evidence="1 2">DSM 18266</strain>
    </source>
</reference>
<evidence type="ECO:0000313" key="2">
    <source>
        <dbReference type="Proteomes" id="UP000471640"/>
    </source>
</evidence>
<dbReference type="Proteomes" id="UP000471640">
    <property type="component" value="Unassembled WGS sequence"/>
</dbReference>
<dbReference type="AlphaFoldDB" id="A0A6P1DWQ4"/>
<sequence>MVRIKESIDKKACQANTSGCRISRSALGVLTLALLLSTKGTLATPTPLGDYVVDSDYKVGTVDITFPSAISDLFPAEYDLVQFSLGNNTVILSETVYAGAFGGSAKAVGDDPFDPSTLYRNEDDVIFYCVDLFENLNKGTSTYDVLNVSQDTVVTQKVIINNKEITVQRDFGNVLDFLGALNWVLETKAYGLKYGDQNWLNPTDGWMSGAIQVGIWESLYDTGGEIDNGDFRVSGTGTGNKNLSTKGSALLKETFDRMAESENVSLNSNKVLWFHQAGGQDLLGDPVPVPAPGTLVLLLSGLFLLQRNRIKVL</sequence>
<protein>
    <submittedName>
        <fullName evidence="1">Uncharacterized protein</fullName>
    </submittedName>
</protein>
<evidence type="ECO:0000313" key="1">
    <source>
        <dbReference type="EMBL" id="NEX20085.1"/>
    </source>
</evidence>
<name>A0A6P1DWQ4_9GAMM</name>
<dbReference type="EMBL" id="JAAIJR010000021">
    <property type="protein sequence ID" value="NEX20085.1"/>
    <property type="molecule type" value="Genomic_DNA"/>
</dbReference>
<organism evidence="1 2">
    <name type="scientific">Thiorhodococcus mannitoliphagus</name>
    <dbReference type="NCBI Taxonomy" id="329406"/>
    <lineage>
        <taxon>Bacteria</taxon>
        <taxon>Pseudomonadati</taxon>
        <taxon>Pseudomonadota</taxon>
        <taxon>Gammaproteobacteria</taxon>
        <taxon>Chromatiales</taxon>
        <taxon>Chromatiaceae</taxon>
        <taxon>Thiorhodococcus</taxon>
    </lineage>
</organism>
<gene>
    <name evidence="1" type="ORF">G3480_07110</name>
</gene>
<reference evidence="2" key="1">
    <citation type="journal article" date="2020" name="Microbiol. Resour. Announc.">
        <title>Draft Genome Sequences of Thiorhodococcus mannitoliphagus and Thiorhodococcus minor, Purple Sulfur Photosynthetic Bacteria in the Gammaproteobacterial Family Chromatiaceae.</title>
        <authorList>
            <person name="Aviles F.A."/>
            <person name="Meyer T.E."/>
            <person name="Kyndt J.A."/>
        </authorList>
    </citation>
    <scope>NUCLEOTIDE SEQUENCE [LARGE SCALE GENOMIC DNA]</scope>
    <source>
        <strain evidence="2">DSM 18266</strain>
    </source>
</reference>
<comment type="caution">
    <text evidence="1">The sequence shown here is derived from an EMBL/GenBank/DDBJ whole genome shotgun (WGS) entry which is preliminary data.</text>
</comment>
<keyword evidence="2" id="KW-1185">Reference proteome</keyword>